<reference evidence="3" key="1">
    <citation type="journal article" date="2019" name="Mol. Biol. Evol.">
        <title>Blast fungal genomes show frequent chromosomal changes, gene gains and losses, and effector gene turnover.</title>
        <authorList>
            <person name="Gomez Luciano L.B."/>
            <person name="Jason Tsai I."/>
            <person name="Chuma I."/>
            <person name="Tosa Y."/>
            <person name="Chen Y.H."/>
            <person name="Li J.Y."/>
            <person name="Li M.Y."/>
            <person name="Jade Lu M.Y."/>
            <person name="Nakayashiki H."/>
            <person name="Li W.H."/>
        </authorList>
    </citation>
    <scope>NUCLEOTIDE SEQUENCE</scope>
    <source>
        <strain evidence="3">NI907</strain>
    </source>
</reference>
<feature type="compositionally biased region" description="Polar residues" evidence="1">
    <location>
        <begin position="20"/>
        <end position="35"/>
    </location>
</feature>
<feature type="region of interest" description="Disordered" evidence="1">
    <location>
        <begin position="1"/>
        <end position="81"/>
    </location>
</feature>
<evidence type="ECO:0000256" key="1">
    <source>
        <dbReference type="SAM" id="MobiDB-lite"/>
    </source>
</evidence>
<dbReference type="RefSeq" id="XP_030985695.1">
    <property type="nucleotide sequence ID" value="XM_031125085.1"/>
</dbReference>
<reference evidence="3" key="2">
    <citation type="submission" date="2019-10" db="EMBL/GenBank/DDBJ databases">
        <authorList>
            <consortium name="NCBI Genome Project"/>
        </authorList>
    </citation>
    <scope>NUCLEOTIDE SEQUENCE</scope>
    <source>
        <strain evidence="3">NI907</strain>
    </source>
</reference>
<organism evidence="2 3">
    <name type="scientific">Pyricularia grisea</name>
    <name type="common">Crabgrass-specific blast fungus</name>
    <name type="synonym">Magnaporthe grisea</name>
    <dbReference type="NCBI Taxonomy" id="148305"/>
    <lineage>
        <taxon>Eukaryota</taxon>
        <taxon>Fungi</taxon>
        <taxon>Dikarya</taxon>
        <taxon>Ascomycota</taxon>
        <taxon>Pezizomycotina</taxon>
        <taxon>Sordariomycetes</taxon>
        <taxon>Sordariomycetidae</taxon>
        <taxon>Magnaporthales</taxon>
        <taxon>Pyriculariaceae</taxon>
        <taxon>Pyricularia</taxon>
    </lineage>
</organism>
<accession>A0A6P8BER9</accession>
<sequence length="129" mass="14489">MTETALEIQKGQSHSREYRLQSQAAGELQEMTQKSAQKEWDLAKTPPTTQTNPLSLISYPSDSRVKSGSLDTSAIRTQPSGRASRCQLEGSFLNQTFPLSNILQYENEEIEQEFIIDYENSQLTNTSAI</sequence>
<feature type="compositionally biased region" description="Polar residues" evidence="1">
    <location>
        <begin position="69"/>
        <end position="81"/>
    </location>
</feature>
<name>A0A6P8BER9_PYRGI</name>
<reference evidence="3" key="3">
    <citation type="submission" date="2025-08" db="UniProtKB">
        <authorList>
            <consortium name="RefSeq"/>
        </authorList>
    </citation>
    <scope>IDENTIFICATION</scope>
    <source>
        <strain evidence="3">NI907</strain>
    </source>
</reference>
<proteinExistence type="predicted"/>
<dbReference type="Proteomes" id="UP000515153">
    <property type="component" value="Unplaced"/>
</dbReference>
<dbReference type="AlphaFoldDB" id="A0A6P8BER9"/>
<feature type="compositionally biased region" description="Polar residues" evidence="1">
    <location>
        <begin position="46"/>
        <end position="61"/>
    </location>
</feature>
<evidence type="ECO:0000313" key="3">
    <source>
        <dbReference type="RefSeq" id="XP_030985695.1"/>
    </source>
</evidence>
<evidence type="ECO:0000313" key="2">
    <source>
        <dbReference type="Proteomes" id="UP000515153"/>
    </source>
</evidence>
<keyword evidence="2" id="KW-1185">Reference proteome</keyword>
<protein>
    <submittedName>
        <fullName evidence="3">Uncharacterized protein</fullName>
    </submittedName>
</protein>
<dbReference type="KEGG" id="pgri:PgNI_05044"/>
<dbReference type="GeneID" id="41959994"/>
<gene>
    <name evidence="3" type="ORF">PgNI_05044</name>
</gene>